<dbReference type="AlphaFoldDB" id="L0HE91"/>
<dbReference type="HOGENOM" id="CLU_2165262_0_0_2"/>
<gene>
    <name evidence="1" type="ordered locus">Metfor_1283</name>
</gene>
<accession>L0HE91</accession>
<protein>
    <submittedName>
        <fullName evidence="1">Uncharacterized protein</fullName>
    </submittedName>
</protein>
<sequence length="110" mass="12121">MDCSHLPYLNIVGKKLFLRKKTSKTRGFLESAARLSDNCMTIVILSPEPAAPGAHVLLCGTHNLDDIPVLQLVVLLDAHLGLRIHRVQESLADIRVHLECEIVRSGALPH</sequence>
<organism evidence="1 2">
    <name type="scientific">Methanoregula formicica (strain DSM 22288 / NBRC 105244 / SMSP)</name>
    <dbReference type="NCBI Taxonomy" id="593750"/>
    <lineage>
        <taxon>Archaea</taxon>
        <taxon>Methanobacteriati</taxon>
        <taxon>Methanobacteriota</taxon>
        <taxon>Stenosarchaea group</taxon>
        <taxon>Methanomicrobia</taxon>
        <taxon>Methanomicrobiales</taxon>
        <taxon>Methanoregulaceae</taxon>
        <taxon>Methanoregula</taxon>
    </lineage>
</organism>
<reference evidence="1 2" key="2">
    <citation type="journal article" date="2014" name="Genome Announc.">
        <title>Complete Genome Sequence of Methanoregula formicica SMSPT, a Mesophilic Hydrogenotrophic Methanogen Isolated from a Methanogenic Upflow Anaerobic Sludge Blanket Reactor.</title>
        <authorList>
            <person name="Yamamoto K."/>
            <person name="Tamaki H."/>
            <person name="Cadillo-Quiroz H."/>
            <person name="Imachi H."/>
            <person name="Kyrpides N."/>
            <person name="Woyke T."/>
            <person name="Goodwin L."/>
            <person name="Zinder S.H."/>
            <person name="Kamagata Y."/>
            <person name="Liu W.T."/>
        </authorList>
    </citation>
    <scope>NUCLEOTIDE SEQUENCE [LARGE SCALE GENOMIC DNA]</scope>
    <source>
        <strain evidence="2">DSM 22288 / NBRC 105244 / SMSP</strain>
    </source>
</reference>
<evidence type="ECO:0000313" key="1">
    <source>
        <dbReference type="EMBL" id="AGB02325.1"/>
    </source>
</evidence>
<proteinExistence type="predicted"/>
<keyword evidence="2" id="KW-1185">Reference proteome</keyword>
<dbReference type="InParanoid" id="L0HE91"/>
<reference evidence="2" key="1">
    <citation type="submission" date="2011-12" db="EMBL/GenBank/DDBJ databases">
        <title>Complete sequence of Methanoregula formicicum SMSP.</title>
        <authorList>
            <person name="Lucas S."/>
            <person name="Han J."/>
            <person name="Lapidus A."/>
            <person name="Cheng J.-F."/>
            <person name="Goodwin L."/>
            <person name="Pitluck S."/>
            <person name="Peters L."/>
            <person name="Ovchinnikova G."/>
            <person name="Teshima H."/>
            <person name="Detter J.C."/>
            <person name="Han C."/>
            <person name="Tapia R."/>
            <person name="Land M."/>
            <person name="Hauser L."/>
            <person name="Kyrpides N."/>
            <person name="Ivanova N."/>
            <person name="Pagani I."/>
            <person name="Imachi H."/>
            <person name="Tamaki H."/>
            <person name="Sekiguchi Y."/>
            <person name="Kamagata Y."/>
            <person name="Cadillo-Quiroz H."/>
            <person name="Zinder S."/>
            <person name="Liu W.-T."/>
            <person name="Woyke T."/>
        </authorList>
    </citation>
    <scope>NUCLEOTIDE SEQUENCE [LARGE SCALE GENOMIC DNA]</scope>
    <source>
        <strain evidence="2">DSM 22288 / NBRC 105244 / SMSP</strain>
    </source>
</reference>
<dbReference type="EMBL" id="CP003167">
    <property type="protein sequence ID" value="AGB02325.1"/>
    <property type="molecule type" value="Genomic_DNA"/>
</dbReference>
<name>L0HE91_METFS</name>
<evidence type="ECO:0000313" key="2">
    <source>
        <dbReference type="Proteomes" id="UP000010824"/>
    </source>
</evidence>
<dbReference type="Proteomes" id="UP000010824">
    <property type="component" value="Chromosome"/>
</dbReference>
<dbReference type="KEGG" id="mfo:Metfor_1283"/>